<dbReference type="Pfam" id="PF00211">
    <property type="entry name" value="Guanylate_cyc"/>
    <property type="match status" value="1"/>
</dbReference>
<dbReference type="InterPro" id="IPR001054">
    <property type="entry name" value="A/G_cyclase"/>
</dbReference>
<keyword evidence="1" id="KW-0472">Membrane</keyword>
<dbReference type="EMBL" id="FUZU01000005">
    <property type="protein sequence ID" value="SKC89181.1"/>
    <property type="molecule type" value="Genomic_DNA"/>
</dbReference>
<dbReference type="InterPro" id="IPR050697">
    <property type="entry name" value="Adenylyl/Guanylyl_Cyclase_3/4"/>
</dbReference>
<accession>A0A1T5MLT7</accession>
<dbReference type="GO" id="GO:0035556">
    <property type="term" value="P:intracellular signal transduction"/>
    <property type="evidence" value="ECO:0007669"/>
    <property type="project" value="InterPro"/>
</dbReference>
<keyword evidence="4" id="KW-1185">Reference proteome</keyword>
<feature type="transmembrane region" description="Helical" evidence="1">
    <location>
        <begin position="128"/>
        <end position="146"/>
    </location>
</feature>
<feature type="transmembrane region" description="Helical" evidence="1">
    <location>
        <begin position="86"/>
        <end position="108"/>
    </location>
</feature>
<name>A0A1T5MLT7_9BACT</name>
<proteinExistence type="predicted"/>
<dbReference type="Gene3D" id="3.30.70.1230">
    <property type="entry name" value="Nucleotide cyclase"/>
    <property type="match status" value="1"/>
</dbReference>
<dbReference type="SUPFAM" id="SSF55073">
    <property type="entry name" value="Nucleotide cyclase"/>
    <property type="match status" value="1"/>
</dbReference>
<keyword evidence="1" id="KW-0812">Transmembrane</keyword>
<dbReference type="STRING" id="688867.SAMN05660236_5785"/>
<dbReference type="InterPro" id="IPR029787">
    <property type="entry name" value="Nucleotide_cyclase"/>
</dbReference>
<feature type="domain" description="Guanylate cyclase" evidence="2">
    <location>
        <begin position="175"/>
        <end position="304"/>
    </location>
</feature>
<dbReference type="OrthoDB" id="9768499at2"/>
<evidence type="ECO:0000313" key="3">
    <source>
        <dbReference type="EMBL" id="SKC89181.1"/>
    </source>
</evidence>
<evidence type="ECO:0000256" key="1">
    <source>
        <dbReference type="SAM" id="Phobius"/>
    </source>
</evidence>
<evidence type="ECO:0000313" key="4">
    <source>
        <dbReference type="Proteomes" id="UP000190961"/>
    </source>
</evidence>
<dbReference type="CDD" id="cd07302">
    <property type="entry name" value="CHD"/>
    <property type="match status" value="1"/>
</dbReference>
<dbReference type="PANTHER" id="PTHR43081:SF1">
    <property type="entry name" value="ADENYLATE CYCLASE, TERMINAL-DIFFERENTIATION SPECIFIC"/>
    <property type="match status" value="1"/>
</dbReference>
<evidence type="ECO:0000259" key="2">
    <source>
        <dbReference type="PROSITE" id="PS50125"/>
    </source>
</evidence>
<sequence length="367" mass="42227">MKEVYNRVTELFALVVIYIVGLVFFRFLMFLGTVDTVWIDSVPPLILNLAIALNGLVVGIGMAFIEFRIFPRMVNLPTHTFMALRFLITITTITLGIAVVHHLFVMLYFGQSFGEAYLYTLRFLETGVFWALFIYLVFLSVILNIFKVVHHHIGPNAFINYVTGKYRIPQEENRVFIFIDLKSSTSIAEQLGHVKYSRFLNTFFNDLTEIIARHQGEVYQFVGDEAVVTWRIEKDEQCLKCIQLFYDFKNKLYRNRSLYEEKFGVFPEFKASIHVGLVSASESQGRKRELVYHGDVLNTCARILELCSRLKKDLLLSEPVAQWIIDSSDYTIHPLDAIMLRGKGEYTSVFEVVSANEAKQAQAVPLP</sequence>
<feature type="transmembrane region" description="Helical" evidence="1">
    <location>
        <begin position="45"/>
        <end position="65"/>
    </location>
</feature>
<feature type="transmembrane region" description="Helical" evidence="1">
    <location>
        <begin position="12"/>
        <end position="33"/>
    </location>
</feature>
<reference evidence="3 4" key="1">
    <citation type="submission" date="2017-02" db="EMBL/GenBank/DDBJ databases">
        <authorList>
            <person name="Peterson S.W."/>
        </authorList>
    </citation>
    <scope>NUCLEOTIDE SEQUENCE [LARGE SCALE GENOMIC DNA]</scope>
    <source>
        <strain evidence="3 4">DSM 25262</strain>
    </source>
</reference>
<protein>
    <submittedName>
        <fullName evidence="3">Adenylate cyclase</fullName>
    </submittedName>
</protein>
<dbReference type="PROSITE" id="PS50125">
    <property type="entry name" value="GUANYLATE_CYCLASE_2"/>
    <property type="match status" value="1"/>
</dbReference>
<gene>
    <name evidence="3" type="ORF">SAMN05660236_5785</name>
</gene>
<dbReference type="AlphaFoldDB" id="A0A1T5MLT7"/>
<dbReference type="RefSeq" id="WP_079690284.1">
    <property type="nucleotide sequence ID" value="NZ_FUZU01000005.1"/>
</dbReference>
<dbReference type="Proteomes" id="UP000190961">
    <property type="component" value="Unassembled WGS sequence"/>
</dbReference>
<dbReference type="PANTHER" id="PTHR43081">
    <property type="entry name" value="ADENYLATE CYCLASE, TERMINAL-DIFFERENTIATION SPECIFIC-RELATED"/>
    <property type="match status" value="1"/>
</dbReference>
<dbReference type="GO" id="GO:0009190">
    <property type="term" value="P:cyclic nucleotide biosynthetic process"/>
    <property type="evidence" value="ECO:0007669"/>
    <property type="project" value="InterPro"/>
</dbReference>
<organism evidence="3 4">
    <name type="scientific">Ohtaekwangia koreensis</name>
    <dbReference type="NCBI Taxonomy" id="688867"/>
    <lineage>
        <taxon>Bacteria</taxon>
        <taxon>Pseudomonadati</taxon>
        <taxon>Bacteroidota</taxon>
        <taxon>Cytophagia</taxon>
        <taxon>Cytophagales</taxon>
        <taxon>Fulvivirgaceae</taxon>
        <taxon>Ohtaekwangia</taxon>
    </lineage>
</organism>
<keyword evidence="1" id="KW-1133">Transmembrane helix</keyword>
<dbReference type="GO" id="GO:0004016">
    <property type="term" value="F:adenylate cyclase activity"/>
    <property type="evidence" value="ECO:0007669"/>
    <property type="project" value="UniProtKB-ARBA"/>
</dbReference>